<evidence type="ECO:0000259" key="4">
    <source>
        <dbReference type="PROSITE" id="PS51329"/>
    </source>
</evidence>
<evidence type="ECO:0000256" key="1">
    <source>
        <dbReference type="ARBA" id="ARBA00007659"/>
    </source>
</evidence>
<dbReference type="InterPro" id="IPR036223">
    <property type="entry name" value="CAP_C_sf"/>
</dbReference>
<dbReference type="PANTHER" id="PTHR10652">
    <property type="entry name" value="ADENYLYL CYCLASE-ASSOCIATED PROTEIN"/>
    <property type="match status" value="1"/>
</dbReference>
<feature type="region of interest" description="Disordered" evidence="3">
    <location>
        <begin position="255"/>
        <end position="298"/>
    </location>
</feature>
<feature type="compositionally biased region" description="Pro residues" evidence="3">
    <location>
        <begin position="206"/>
        <end position="220"/>
    </location>
</feature>
<dbReference type="GO" id="GO:0000902">
    <property type="term" value="P:cell morphogenesis"/>
    <property type="evidence" value="ECO:0007669"/>
    <property type="project" value="TreeGrafter"/>
</dbReference>
<dbReference type="FunFam" id="2.160.20.70:FF:000001">
    <property type="entry name" value="Adenylyl cyclase-associated protein"/>
    <property type="match status" value="1"/>
</dbReference>
<protein>
    <recommendedName>
        <fullName evidence="2">Adenylyl cyclase-associated protein</fullName>
    </recommendedName>
</protein>
<dbReference type="SUPFAM" id="SSF101278">
    <property type="entry name" value="N-terminal domain of adenylylcyclase associated protein, CAP"/>
    <property type="match status" value="1"/>
</dbReference>
<dbReference type="Ensembl" id="ENSAOWT00000011373.1">
    <property type="protein sequence ID" value="ENSAOWP00000010018.1"/>
    <property type="gene ID" value="ENSAOWG00000006872.1"/>
</dbReference>
<name>A0A8B9S695_APTOW</name>
<dbReference type="AlphaFoldDB" id="A0A8B9S695"/>
<evidence type="ECO:0000256" key="3">
    <source>
        <dbReference type="SAM" id="MobiDB-lite"/>
    </source>
</evidence>
<dbReference type="InterPro" id="IPR053950">
    <property type="entry name" value="CAP_N"/>
</dbReference>
<dbReference type="PANTHER" id="PTHR10652:SF2">
    <property type="entry name" value="ADENYLYL CYCLASE-ASSOCIATED PROTEIN 2"/>
    <property type="match status" value="1"/>
</dbReference>
<evidence type="ECO:0000256" key="2">
    <source>
        <dbReference type="RuleBase" id="RU000647"/>
    </source>
</evidence>
<sequence>MAETHGLVERLEKAVIRLESLFSGSHRSGGMECDAINGVNGSIAPYVEAFDRLLNGCVAEFLRYSKILEGDVKTHNEVAMLLKPISEKIQEIQNFRERNRGSKMFNHLSAVSESIPALGWIAVSPKPGPYVKEMNDAATFYTNRVLKDYKHSDERHVDWVKSYLNIWSELQTYIKEHHTTGLTWSKTGPVASPMSMRSVLTSGPCLSPPPPPPPPGPPPIFDTEAMKDEGTAFRSALFAQLNQGEAITKGLRHVSDDQKTHKNPSLRAQCPPIPSPTKSHTPSPTSPKSSPQQSHAPVLELEGKKWRVEYQEDKNDLVITNTELKQVAYIFKCNKSTLQIKGKINSITIDNCKKFGLVFDNVVGIVEVINSRDIQIQVMGKVPTISINKTEGCHIYLSEESLDCEIVSAKSSEMNILIPQDGDYKEFPVPEQFKTAWDGSKLVTEPAEIMG</sequence>
<dbReference type="GO" id="GO:0003779">
    <property type="term" value="F:actin binding"/>
    <property type="evidence" value="ECO:0007669"/>
    <property type="project" value="InterPro"/>
</dbReference>
<dbReference type="Proteomes" id="UP000694424">
    <property type="component" value="Unplaced"/>
</dbReference>
<dbReference type="FunFam" id="1.25.40.330:FF:000005">
    <property type="entry name" value="Adenylyl cyclase-associated protein"/>
    <property type="match status" value="1"/>
</dbReference>
<dbReference type="InterPro" id="IPR036222">
    <property type="entry name" value="CAP_N_sf"/>
</dbReference>
<comment type="similarity">
    <text evidence="1 2">Belongs to the CAP family.</text>
</comment>
<proteinExistence type="inferred from homology"/>
<accession>A0A8B9S695</accession>
<feature type="compositionally biased region" description="Low complexity" evidence="3">
    <location>
        <begin position="276"/>
        <end position="295"/>
    </location>
</feature>
<dbReference type="PROSITE" id="PS01089">
    <property type="entry name" value="CAP_2"/>
    <property type="match status" value="1"/>
</dbReference>
<feature type="region of interest" description="Disordered" evidence="3">
    <location>
        <begin position="189"/>
        <end position="224"/>
    </location>
</feature>
<dbReference type="InterPro" id="IPR017901">
    <property type="entry name" value="C-CAP_CF_C-like"/>
</dbReference>
<dbReference type="InterPro" id="IPR028417">
    <property type="entry name" value="CAP_CS_C"/>
</dbReference>
<reference evidence="5" key="2">
    <citation type="submission" date="2025-09" db="UniProtKB">
        <authorList>
            <consortium name="Ensembl"/>
        </authorList>
    </citation>
    <scope>IDENTIFICATION</scope>
</reference>
<evidence type="ECO:0000313" key="6">
    <source>
        <dbReference type="Proteomes" id="UP000694424"/>
    </source>
</evidence>
<dbReference type="Pfam" id="PF01213">
    <property type="entry name" value="CAP_N-CM"/>
    <property type="match status" value="1"/>
</dbReference>
<dbReference type="GO" id="GO:0019933">
    <property type="term" value="P:cAMP-mediated signaling"/>
    <property type="evidence" value="ECO:0007669"/>
    <property type="project" value="TreeGrafter"/>
</dbReference>
<reference evidence="5" key="1">
    <citation type="submission" date="2025-08" db="UniProtKB">
        <authorList>
            <consortium name="Ensembl"/>
        </authorList>
    </citation>
    <scope>IDENTIFICATION</scope>
</reference>
<dbReference type="Pfam" id="PF21938">
    <property type="entry name" value="CAP_N"/>
    <property type="match status" value="1"/>
</dbReference>
<dbReference type="InterPro" id="IPR013992">
    <property type="entry name" value="Adenylate_cyclase-assoc_CAP_N"/>
</dbReference>
<dbReference type="InterPro" id="IPR018106">
    <property type="entry name" value="CAP_CS_N"/>
</dbReference>
<evidence type="ECO:0000313" key="5">
    <source>
        <dbReference type="Ensembl" id="ENSAOWP00000010018.1"/>
    </source>
</evidence>
<dbReference type="InterPro" id="IPR016098">
    <property type="entry name" value="CAP/MinC_C"/>
</dbReference>
<dbReference type="GO" id="GO:0007015">
    <property type="term" value="P:actin filament organization"/>
    <property type="evidence" value="ECO:0007669"/>
    <property type="project" value="TreeGrafter"/>
</dbReference>
<dbReference type="SUPFAM" id="SSF69340">
    <property type="entry name" value="C-terminal domain of adenylylcyclase associated protein"/>
    <property type="match status" value="1"/>
</dbReference>
<dbReference type="GO" id="GO:0005737">
    <property type="term" value="C:cytoplasm"/>
    <property type="evidence" value="ECO:0007669"/>
    <property type="project" value="TreeGrafter"/>
</dbReference>
<dbReference type="PROSITE" id="PS01088">
    <property type="entry name" value="CAP_1"/>
    <property type="match status" value="1"/>
</dbReference>
<dbReference type="Pfam" id="PF08603">
    <property type="entry name" value="CAP_C"/>
    <property type="match status" value="1"/>
</dbReference>
<dbReference type="InterPro" id="IPR001837">
    <property type="entry name" value="Adenylate_cyclase-assoc_CAP"/>
</dbReference>
<feature type="domain" description="C-CAP/cofactor C-like" evidence="4">
    <location>
        <begin position="291"/>
        <end position="429"/>
    </location>
</feature>
<dbReference type="PROSITE" id="PS51329">
    <property type="entry name" value="C_CAP_COFACTOR_C"/>
    <property type="match status" value="1"/>
</dbReference>
<dbReference type="SMART" id="SM00673">
    <property type="entry name" value="CARP"/>
    <property type="match status" value="2"/>
</dbReference>
<organism evidence="5 6">
    <name type="scientific">Apteryx owenii</name>
    <name type="common">Little spotted kiwi</name>
    <dbReference type="NCBI Taxonomy" id="8824"/>
    <lineage>
        <taxon>Eukaryota</taxon>
        <taxon>Metazoa</taxon>
        <taxon>Chordata</taxon>
        <taxon>Craniata</taxon>
        <taxon>Vertebrata</taxon>
        <taxon>Euteleostomi</taxon>
        <taxon>Archelosauria</taxon>
        <taxon>Archosauria</taxon>
        <taxon>Dinosauria</taxon>
        <taxon>Saurischia</taxon>
        <taxon>Theropoda</taxon>
        <taxon>Coelurosauria</taxon>
        <taxon>Aves</taxon>
        <taxon>Palaeognathae</taxon>
        <taxon>Apterygiformes</taxon>
        <taxon>Apterygidae</taxon>
        <taxon>Apteryx</taxon>
    </lineage>
</organism>
<dbReference type="InterPro" id="IPR013912">
    <property type="entry name" value="Adenylate_cyclase-assoc_CAP_C"/>
</dbReference>
<dbReference type="InterPro" id="IPR006599">
    <property type="entry name" value="CARP_motif"/>
</dbReference>
<keyword evidence="6" id="KW-1185">Reference proteome</keyword>
<dbReference type="GO" id="GO:0008179">
    <property type="term" value="F:adenylate cyclase binding"/>
    <property type="evidence" value="ECO:0007669"/>
    <property type="project" value="TreeGrafter"/>
</dbReference>
<dbReference type="Gene3D" id="1.25.40.330">
    <property type="entry name" value="Adenylate cyclase-associated CAP, N-terminal domain"/>
    <property type="match status" value="1"/>
</dbReference>
<dbReference type="Gene3D" id="2.160.20.70">
    <property type="match status" value="1"/>
</dbReference>